<proteinExistence type="predicted"/>
<feature type="region of interest" description="Disordered" evidence="1">
    <location>
        <begin position="1"/>
        <end position="59"/>
    </location>
</feature>
<feature type="region of interest" description="Disordered" evidence="1">
    <location>
        <begin position="372"/>
        <end position="402"/>
    </location>
</feature>
<dbReference type="Proteomes" id="UP000807342">
    <property type="component" value="Unassembled WGS sequence"/>
</dbReference>
<evidence type="ECO:0000313" key="3">
    <source>
        <dbReference type="Proteomes" id="UP000807342"/>
    </source>
</evidence>
<feature type="compositionally biased region" description="Basic and acidic residues" evidence="1">
    <location>
        <begin position="375"/>
        <end position="387"/>
    </location>
</feature>
<feature type="compositionally biased region" description="Basic residues" evidence="1">
    <location>
        <begin position="38"/>
        <end position="51"/>
    </location>
</feature>
<protein>
    <submittedName>
        <fullName evidence="2">Uncharacterized protein</fullName>
    </submittedName>
</protein>
<dbReference type="EMBL" id="MU151388">
    <property type="protein sequence ID" value="KAF9444286.1"/>
    <property type="molecule type" value="Genomic_DNA"/>
</dbReference>
<organism evidence="2 3">
    <name type="scientific">Macrolepiota fuliginosa MF-IS2</name>
    <dbReference type="NCBI Taxonomy" id="1400762"/>
    <lineage>
        <taxon>Eukaryota</taxon>
        <taxon>Fungi</taxon>
        <taxon>Dikarya</taxon>
        <taxon>Basidiomycota</taxon>
        <taxon>Agaricomycotina</taxon>
        <taxon>Agaricomycetes</taxon>
        <taxon>Agaricomycetidae</taxon>
        <taxon>Agaricales</taxon>
        <taxon>Agaricineae</taxon>
        <taxon>Agaricaceae</taxon>
        <taxon>Macrolepiota</taxon>
    </lineage>
</organism>
<reference evidence="2" key="1">
    <citation type="submission" date="2020-11" db="EMBL/GenBank/DDBJ databases">
        <authorList>
            <consortium name="DOE Joint Genome Institute"/>
            <person name="Ahrendt S."/>
            <person name="Riley R."/>
            <person name="Andreopoulos W."/>
            <person name="Labutti K."/>
            <person name="Pangilinan J."/>
            <person name="Ruiz-Duenas F.J."/>
            <person name="Barrasa J.M."/>
            <person name="Sanchez-Garcia M."/>
            <person name="Camarero S."/>
            <person name="Miyauchi S."/>
            <person name="Serrano A."/>
            <person name="Linde D."/>
            <person name="Babiker R."/>
            <person name="Drula E."/>
            <person name="Ayuso-Fernandez I."/>
            <person name="Pacheco R."/>
            <person name="Padilla G."/>
            <person name="Ferreira P."/>
            <person name="Barriuso J."/>
            <person name="Kellner H."/>
            <person name="Castanera R."/>
            <person name="Alfaro M."/>
            <person name="Ramirez L."/>
            <person name="Pisabarro A.G."/>
            <person name="Kuo A."/>
            <person name="Tritt A."/>
            <person name="Lipzen A."/>
            <person name="He G."/>
            <person name="Yan M."/>
            <person name="Ng V."/>
            <person name="Cullen D."/>
            <person name="Martin F."/>
            <person name="Rosso M.-N."/>
            <person name="Henrissat B."/>
            <person name="Hibbett D."/>
            <person name="Martinez A.T."/>
            <person name="Grigoriev I.V."/>
        </authorList>
    </citation>
    <scope>NUCLEOTIDE SEQUENCE</scope>
    <source>
        <strain evidence="2">MF-IS2</strain>
    </source>
</reference>
<comment type="caution">
    <text evidence="2">The sequence shown here is derived from an EMBL/GenBank/DDBJ whole genome shotgun (WGS) entry which is preliminary data.</text>
</comment>
<sequence length="471" mass="52892">MVLQAKSLSRHADGENAAPTKSDVLATRNFRTSFHAAASRRRARNNGHKSSKYTVEQAKRRSIIKSPANIIRMSFPVNPRAPSPVADVEMKDASPPTQSTTIPITFPLFLGRPEYVEVPRKSIEAVDPELAKTDVNYIQDTLMASTMGPSMYQVLRRYTAKDKDLLSRGTLPREISIIVEDMASVLPTHMMAIHGPAPKNPSDNKTKITLFPVHSLILATHCAKLPPFPPTNETSSKVDPSTREIELPVRPLFLHSPKTFPLLLEYLYLKRTEVLLRHMIPIMLPVSLINQPDQHESFARVLGTKFTVQGLIQHMTIVHGMWQNACALGVFDDELWGAMDFAWKLLLMSLAVSTGKPETLESIKDAVAALEVEQEPSKNSKTDRHEPPSSSRNLGAVASTKHQLSPPLIIGPMRHKGWGAAPEKSHNTRRLSDWAEEMVEIDSYYGRTRCNEWGWKKAKDRKSMRKLRERP</sequence>
<keyword evidence="3" id="KW-1185">Reference proteome</keyword>
<evidence type="ECO:0000313" key="2">
    <source>
        <dbReference type="EMBL" id="KAF9444286.1"/>
    </source>
</evidence>
<dbReference type="OrthoDB" id="2570975at2759"/>
<gene>
    <name evidence="2" type="ORF">P691DRAFT_786894</name>
</gene>
<evidence type="ECO:0000256" key="1">
    <source>
        <dbReference type="SAM" id="MobiDB-lite"/>
    </source>
</evidence>
<dbReference type="AlphaFoldDB" id="A0A9P5X7N3"/>
<name>A0A9P5X7N3_9AGAR</name>
<dbReference type="CDD" id="cd18186">
    <property type="entry name" value="BTB_POZ_ZBTB_KLHL-like"/>
    <property type="match status" value="1"/>
</dbReference>
<accession>A0A9P5X7N3</accession>